<feature type="transmembrane region" description="Helical" evidence="2">
    <location>
        <begin position="189"/>
        <end position="213"/>
    </location>
</feature>
<dbReference type="InterPro" id="IPR053807">
    <property type="entry name" value="LppM"/>
</dbReference>
<feature type="signal peptide" evidence="3">
    <location>
        <begin position="1"/>
        <end position="36"/>
    </location>
</feature>
<feature type="region of interest" description="Disordered" evidence="1">
    <location>
        <begin position="235"/>
        <end position="310"/>
    </location>
</feature>
<keyword evidence="2" id="KW-1133">Transmembrane helix</keyword>
<name>A0ABY1VN65_9ACTO</name>
<evidence type="ECO:0000256" key="3">
    <source>
        <dbReference type="SAM" id="SignalP"/>
    </source>
</evidence>
<evidence type="ECO:0000313" key="5">
    <source>
        <dbReference type="EMBL" id="SPT53551.1"/>
    </source>
</evidence>
<accession>A0ABY1VN65</accession>
<keyword evidence="3" id="KW-0732">Signal</keyword>
<keyword evidence="2" id="KW-0472">Membrane</keyword>
<evidence type="ECO:0000256" key="1">
    <source>
        <dbReference type="SAM" id="MobiDB-lite"/>
    </source>
</evidence>
<protein>
    <submittedName>
        <fullName evidence="5">Protein interacting with poly(A)-binding protein</fullName>
    </submittedName>
</protein>
<reference evidence="5 6" key="1">
    <citation type="submission" date="2018-06" db="EMBL/GenBank/DDBJ databases">
        <authorList>
            <consortium name="Pathogen Informatics"/>
            <person name="Doyle S."/>
        </authorList>
    </citation>
    <scope>NUCLEOTIDE SEQUENCE [LARGE SCALE GENOMIC DNA]</scope>
    <source>
        <strain evidence="5 6">NCTC11535</strain>
    </source>
</reference>
<organism evidence="5 6">
    <name type="scientific">Actinomyces bovis</name>
    <dbReference type="NCBI Taxonomy" id="1658"/>
    <lineage>
        <taxon>Bacteria</taxon>
        <taxon>Bacillati</taxon>
        <taxon>Actinomycetota</taxon>
        <taxon>Actinomycetes</taxon>
        <taxon>Actinomycetales</taxon>
        <taxon>Actinomycetaceae</taxon>
        <taxon>Actinomyces</taxon>
    </lineage>
</organism>
<gene>
    <name evidence="5" type="ORF">NCTC11535_01220</name>
</gene>
<dbReference type="EMBL" id="UAPQ01000007">
    <property type="protein sequence ID" value="SPT53551.1"/>
    <property type="molecule type" value="Genomic_DNA"/>
</dbReference>
<keyword evidence="6" id="KW-1185">Reference proteome</keyword>
<dbReference type="RefSeq" id="WP_126622341.1">
    <property type="nucleotide sequence ID" value="NZ_UAPQ01000007.1"/>
</dbReference>
<proteinExistence type="predicted"/>
<feature type="compositionally biased region" description="Low complexity" evidence="1">
    <location>
        <begin position="271"/>
        <end position="295"/>
    </location>
</feature>
<feature type="chain" id="PRO_5046760316" evidence="3">
    <location>
        <begin position="37"/>
        <end position="310"/>
    </location>
</feature>
<feature type="compositionally biased region" description="Pro residues" evidence="1">
    <location>
        <begin position="300"/>
        <end position="310"/>
    </location>
</feature>
<comment type="caution">
    <text evidence="5">The sequence shown here is derived from an EMBL/GenBank/DDBJ whole genome shotgun (WGS) entry which is preliminary data.</text>
</comment>
<feature type="domain" description="LppM" evidence="4">
    <location>
        <begin position="110"/>
        <end position="183"/>
    </location>
</feature>
<evidence type="ECO:0000313" key="6">
    <source>
        <dbReference type="Proteomes" id="UP000250006"/>
    </source>
</evidence>
<evidence type="ECO:0000256" key="2">
    <source>
        <dbReference type="SAM" id="Phobius"/>
    </source>
</evidence>
<dbReference type="Proteomes" id="UP000250006">
    <property type="component" value="Unassembled WGS sequence"/>
</dbReference>
<feature type="compositionally biased region" description="Low complexity" evidence="1">
    <location>
        <begin position="235"/>
        <end position="263"/>
    </location>
</feature>
<evidence type="ECO:0000259" key="4">
    <source>
        <dbReference type="Pfam" id="PF21946"/>
    </source>
</evidence>
<keyword evidence="2" id="KW-0812">Transmembrane</keyword>
<sequence>MRKTSPSRPLLRRLATAALLPALALGLAVGSGSTAAADGLGTGSADIEIVIHKNDTLDLSAKIKVGGIDPSVYCNKDKGDDDLETTIEVVDDACVRKARGVSLSKIPNGSKTKIRHEDGKFYFKMQGSNVSPGSGVGSGGFSSKLTVVFPGKVSTASAGGTIDGNTVTWTNPDSSEELTAEASDSSSNFLLWLILGLVLLLLIGGGIITAVLLSSRKKKQAAMAGGYPMPGSQVPAQGGYAPVQPQPYQQPGMAPQVPQQAPQPGQPFPQPGYAAQPPAASQDPAAGQPFPQPGYGQPGGQPPQNPNAGY</sequence>
<dbReference type="Pfam" id="PF21946">
    <property type="entry name" value="LppM"/>
    <property type="match status" value="1"/>
</dbReference>